<sequence length="157" mass="18090">MSISASKWHIVSYVVLALAGILLGAALVPSIILAPFSLSIMMSPNSPFFASNLIALIIGVIGMIIWLRVRRVYTVAMDDEFIYFSKLGPDRFNFHKGDAFHLRTVRNTMINRPMVEIQVLNNVERLEKYHFILKEGLTERELLEHLQVYNIDLRWEE</sequence>
<reference evidence="2 3" key="1">
    <citation type="submission" date="2019-10" db="EMBL/GenBank/DDBJ databases">
        <title>Genome sequence of Phaeocystidibacter marisrubri JCM30614 (type strain).</title>
        <authorList>
            <person name="Bowman J.P."/>
        </authorList>
    </citation>
    <scope>NUCLEOTIDE SEQUENCE [LARGE SCALE GENOMIC DNA]</scope>
    <source>
        <strain evidence="2 3">JCM 30614</strain>
    </source>
</reference>
<dbReference type="Proteomes" id="UP000484164">
    <property type="component" value="Unassembled WGS sequence"/>
</dbReference>
<proteinExistence type="predicted"/>
<comment type="caution">
    <text evidence="2">The sequence shown here is derived from an EMBL/GenBank/DDBJ whole genome shotgun (WGS) entry which is preliminary data.</text>
</comment>
<dbReference type="EMBL" id="WBVQ01000002">
    <property type="protein sequence ID" value="KAB2815565.1"/>
    <property type="molecule type" value="Genomic_DNA"/>
</dbReference>
<evidence type="ECO:0000313" key="3">
    <source>
        <dbReference type="Proteomes" id="UP000484164"/>
    </source>
</evidence>
<keyword evidence="1" id="KW-0472">Membrane</keyword>
<evidence type="ECO:0000313" key="2">
    <source>
        <dbReference type="EMBL" id="KAB2815565.1"/>
    </source>
</evidence>
<keyword evidence="3" id="KW-1185">Reference proteome</keyword>
<feature type="transmembrane region" description="Helical" evidence="1">
    <location>
        <begin position="12"/>
        <end position="36"/>
    </location>
</feature>
<keyword evidence="1" id="KW-0812">Transmembrane</keyword>
<evidence type="ECO:0000256" key="1">
    <source>
        <dbReference type="SAM" id="Phobius"/>
    </source>
</evidence>
<keyword evidence="1" id="KW-1133">Transmembrane helix</keyword>
<name>A0A6L3ZCJ5_9FLAO</name>
<gene>
    <name evidence="2" type="ORF">F8C82_07630</name>
</gene>
<protein>
    <submittedName>
        <fullName evidence="2">Uncharacterized protein</fullName>
    </submittedName>
</protein>
<feature type="transmembrane region" description="Helical" evidence="1">
    <location>
        <begin position="48"/>
        <end position="67"/>
    </location>
</feature>
<dbReference type="RefSeq" id="WP_151692995.1">
    <property type="nucleotide sequence ID" value="NZ_BMGX01000001.1"/>
</dbReference>
<organism evidence="2 3">
    <name type="scientific">Phaeocystidibacter marisrubri</name>
    <dbReference type="NCBI Taxonomy" id="1577780"/>
    <lineage>
        <taxon>Bacteria</taxon>
        <taxon>Pseudomonadati</taxon>
        <taxon>Bacteroidota</taxon>
        <taxon>Flavobacteriia</taxon>
        <taxon>Flavobacteriales</taxon>
        <taxon>Phaeocystidibacteraceae</taxon>
        <taxon>Phaeocystidibacter</taxon>
    </lineage>
</organism>
<dbReference type="AlphaFoldDB" id="A0A6L3ZCJ5"/>
<accession>A0A6L3ZCJ5</accession>